<evidence type="ECO:0008006" key="3">
    <source>
        <dbReference type="Google" id="ProtNLM"/>
    </source>
</evidence>
<reference evidence="1 2" key="1">
    <citation type="submission" date="2018-10" db="EMBL/GenBank/DDBJ databases">
        <title>Natrarchaeobius chitinivorans gen. nov., sp. nov., and Natrarchaeobius haloalkaliphilus sp. nov., alkaliphilic, chitin-utilizing haloarchaea from hypersaline alkaline lakes.</title>
        <authorList>
            <person name="Sorokin D.Y."/>
            <person name="Elcheninov A.G."/>
            <person name="Kostrikina N.A."/>
            <person name="Bale N.J."/>
            <person name="Sinninghe Damste J.S."/>
            <person name="Khijniak T.V."/>
            <person name="Kublanov I.V."/>
            <person name="Toshchakov S.V."/>
        </authorList>
    </citation>
    <scope>NUCLEOTIDE SEQUENCE [LARGE SCALE GENOMIC DNA]</scope>
    <source>
        <strain evidence="1 2">AArcht7</strain>
    </source>
</reference>
<dbReference type="SUPFAM" id="SSF51126">
    <property type="entry name" value="Pectin lyase-like"/>
    <property type="match status" value="1"/>
</dbReference>
<evidence type="ECO:0000313" key="2">
    <source>
        <dbReference type="Proteomes" id="UP000281431"/>
    </source>
</evidence>
<dbReference type="Proteomes" id="UP000281431">
    <property type="component" value="Unassembled WGS sequence"/>
</dbReference>
<comment type="caution">
    <text evidence="1">The sequence shown here is derived from an EMBL/GenBank/DDBJ whole genome shotgun (WGS) entry which is preliminary data.</text>
</comment>
<sequence>MSENYPDPPTTDEVEFPLLSEAEDPEEFRDVWGQVIDDHVNRKLEAILTGDEEIPGLDVDELLANSIDSDAVSTEEVQNKSRQNQYYVFDDGDEYVALGYDTEQRRYSSDDVAEVLNQINDSCTQAGGVIEFGVGSFVFESKATLTKPISLVGQQHSWDAGVGTTLTAHEDLPGTFFEHLQDGDGHDDSRFISVRHLAFDGDDGRTSDPVEYRSGTEPAVIFDQNGDILFFNMGFNQLHHDTCVYVASHGSWFAQCWWEDNIGATNLHLDDNRHWITDCYMREGDQAIYNETNDYLWISKFRFRHTGSEASVGSRAIESNSGKLWLVNSSVEPVGDYESILYCNDVDVHIRGTDFSGGDISNAVHVSSGSTGGLSVSGCTFSGFDDVDDIIFADTWFNRIHGCMFQGIPEDATGVTIERGMATMVGNQGYNAGSTPTNSTMFDVTDASDVAVAGLNTTKRVESMFDGTPDEDVGNAET</sequence>
<gene>
    <name evidence="1" type="ORF">EA472_22575</name>
</gene>
<keyword evidence="2" id="KW-1185">Reference proteome</keyword>
<dbReference type="InterPro" id="IPR011050">
    <property type="entry name" value="Pectin_lyase_fold/virulence"/>
</dbReference>
<dbReference type="EMBL" id="REFZ01000069">
    <property type="protein sequence ID" value="RQG93724.1"/>
    <property type="molecule type" value="Genomic_DNA"/>
</dbReference>
<evidence type="ECO:0000313" key="1">
    <source>
        <dbReference type="EMBL" id="RQG93724.1"/>
    </source>
</evidence>
<proteinExistence type="predicted"/>
<protein>
    <recommendedName>
        <fullName evidence="3">Right-handed parallel beta-helix repeat-containing protein</fullName>
    </recommendedName>
</protein>
<name>A0A3N6M0D7_NATCH</name>
<accession>A0A3N6M0D7</accession>
<organism evidence="1 2">
    <name type="scientific">Natrarchaeobius chitinivorans</name>
    <dbReference type="NCBI Taxonomy" id="1679083"/>
    <lineage>
        <taxon>Archaea</taxon>
        <taxon>Methanobacteriati</taxon>
        <taxon>Methanobacteriota</taxon>
        <taxon>Stenosarchaea group</taxon>
        <taxon>Halobacteria</taxon>
        <taxon>Halobacteriales</taxon>
        <taxon>Natrialbaceae</taxon>
        <taxon>Natrarchaeobius</taxon>
    </lineage>
</organism>
<dbReference type="AlphaFoldDB" id="A0A3N6M0D7"/>